<evidence type="ECO:0000313" key="1">
    <source>
        <dbReference type="EMBL" id="KAK1353659.1"/>
    </source>
</evidence>
<accession>A0AAD8LZ59</accession>
<name>A0AAD8LZ59_9APIA</name>
<proteinExistence type="predicted"/>
<protein>
    <submittedName>
        <fullName evidence="1">Uncharacterized protein</fullName>
    </submittedName>
</protein>
<dbReference type="Proteomes" id="UP001237642">
    <property type="component" value="Unassembled WGS sequence"/>
</dbReference>
<reference evidence="1" key="1">
    <citation type="submission" date="2023-02" db="EMBL/GenBank/DDBJ databases">
        <title>Genome of toxic invasive species Heracleum sosnowskyi carries increased number of genes despite the absence of recent whole-genome duplications.</title>
        <authorList>
            <person name="Schelkunov M."/>
            <person name="Shtratnikova V."/>
            <person name="Makarenko M."/>
            <person name="Klepikova A."/>
            <person name="Omelchenko D."/>
            <person name="Novikova G."/>
            <person name="Obukhova E."/>
            <person name="Bogdanov V."/>
            <person name="Penin A."/>
            <person name="Logacheva M."/>
        </authorList>
    </citation>
    <scope>NUCLEOTIDE SEQUENCE</scope>
    <source>
        <strain evidence="1">Hsosn_3</strain>
        <tissue evidence="1">Leaf</tissue>
    </source>
</reference>
<dbReference type="EMBL" id="JAUIZM010000012">
    <property type="protein sequence ID" value="KAK1353659.1"/>
    <property type="molecule type" value="Genomic_DNA"/>
</dbReference>
<organism evidence="1 2">
    <name type="scientific">Heracleum sosnowskyi</name>
    <dbReference type="NCBI Taxonomy" id="360622"/>
    <lineage>
        <taxon>Eukaryota</taxon>
        <taxon>Viridiplantae</taxon>
        <taxon>Streptophyta</taxon>
        <taxon>Embryophyta</taxon>
        <taxon>Tracheophyta</taxon>
        <taxon>Spermatophyta</taxon>
        <taxon>Magnoliopsida</taxon>
        <taxon>eudicotyledons</taxon>
        <taxon>Gunneridae</taxon>
        <taxon>Pentapetalae</taxon>
        <taxon>asterids</taxon>
        <taxon>campanulids</taxon>
        <taxon>Apiales</taxon>
        <taxon>Apiaceae</taxon>
        <taxon>Apioideae</taxon>
        <taxon>apioid superclade</taxon>
        <taxon>Tordylieae</taxon>
        <taxon>Tordyliinae</taxon>
        <taxon>Heracleum</taxon>
    </lineage>
</organism>
<gene>
    <name evidence="1" type="ORF">POM88_052024</name>
</gene>
<dbReference type="AlphaFoldDB" id="A0AAD8LZ59"/>
<keyword evidence="2" id="KW-1185">Reference proteome</keyword>
<comment type="caution">
    <text evidence="1">The sequence shown here is derived from an EMBL/GenBank/DDBJ whole genome shotgun (WGS) entry which is preliminary data.</text>
</comment>
<evidence type="ECO:0000313" key="2">
    <source>
        <dbReference type="Proteomes" id="UP001237642"/>
    </source>
</evidence>
<reference evidence="1" key="2">
    <citation type="submission" date="2023-05" db="EMBL/GenBank/DDBJ databases">
        <authorList>
            <person name="Schelkunov M.I."/>
        </authorList>
    </citation>
    <scope>NUCLEOTIDE SEQUENCE</scope>
    <source>
        <strain evidence="1">Hsosn_3</strain>
        <tissue evidence="1">Leaf</tissue>
    </source>
</reference>
<sequence>MEPPLDPKLLNFEQLTITWVICHCTSKEHDQTAKSHLPLKLSFRGHSAVPVPLCFAVRTIVAKCSTTIESTYNVLVEFEFIILALGLRNNICEVVLEYNICSNILPLYRGLHSQHHVKFATSLVSPFPRKSIPYSGSHMVSCIYIPSNSSDQVMVETEGHSSENYST</sequence>